<protein>
    <recommendedName>
        <fullName evidence="5">RING-type domain-containing protein</fullName>
    </recommendedName>
</protein>
<accession>A0A8H5MHA2</accession>
<dbReference type="InterPro" id="IPR013083">
    <property type="entry name" value="Znf_RING/FYVE/PHD"/>
</dbReference>
<dbReference type="InterPro" id="IPR018957">
    <property type="entry name" value="Znf_C3HC4_RING-type"/>
</dbReference>
<dbReference type="GO" id="GO:0008270">
    <property type="term" value="F:zinc ion binding"/>
    <property type="evidence" value="ECO:0007669"/>
    <property type="project" value="UniProtKB-KW"/>
</dbReference>
<dbReference type="SUPFAM" id="SSF57850">
    <property type="entry name" value="RING/U-box"/>
    <property type="match status" value="1"/>
</dbReference>
<dbReference type="AlphaFoldDB" id="A0A8H5MHA2"/>
<evidence type="ECO:0000313" key="6">
    <source>
        <dbReference type="EMBL" id="KAF5393576.1"/>
    </source>
</evidence>
<dbReference type="OrthoDB" id="8062037at2759"/>
<feature type="domain" description="RING-type" evidence="5">
    <location>
        <begin position="66"/>
        <end position="131"/>
    </location>
</feature>
<dbReference type="InterPro" id="IPR001841">
    <property type="entry name" value="Znf_RING"/>
</dbReference>
<proteinExistence type="predicted"/>
<keyword evidence="1" id="KW-0479">Metal-binding</keyword>
<evidence type="ECO:0000256" key="4">
    <source>
        <dbReference type="PROSITE-ProRule" id="PRU00175"/>
    </source>
</evidence>
<evidence type="ECO:0000256" key="3">
    <source>
        <dbReference type="ARBA" id="ARBA00022833"/>
    </source>
</evidence>
<evidence type="ECO:0000259" key="5">
    <source>
        <dbReference type="PROSITE" id="PS50089"/>
    </source>
</evidence>
<dbReference type="Pfam" id="PF00097">
    <property type="entry name" value="zf-C3HC4"/>
    <property type="match status" value="1"/>
</dbReference>
<sequence length="202" mass="22247">MTSLPNQAAFPTAFDPNELRDVVLEFLNVNQTPGGLSQPDVDKIISGLPQLTEKQVVQLGHQESVCPICFVPLLALLAEEETAIAMDSPAHPMESLGVTRLAEPLQCNHIFCRRDITRWVRDGHDSCPTCRRPLLERNGEVPDATSPRDAYDPALLQDVLQHIQYVSGEGSPHPILGTLPTFLFSPARGSTTDNNEYNAMYS</sequence>
<gene>
    <name evidence="6" type="ORF">D9757_000062</name>
</gene>
<dbReference type="PROSITE" id="PS50089">
    <property type="entry name" value="ZF_RING_2"/>
    <property type="match status" value="1"/>
</dbReference>
<dbReference type="Proteomes" id="UP000518752">
    <property type="component" value="Unassembled WGS sequence"/>
</dbReference>
<name>A0A8H5MHA2_9AGAR</name>
<evidence type="ECO:0000313" key="7">
    <source>
        <dbReference type="Proteomes" id="UP000518752"/>
    </source>
</evidence>
<keyword evidence="3" id="KW-0862">Zinc</keyword>
<keyword evidence="7" id="KW-1185">Reference proteome</keyword>
<comment type="caution">
    <text evidence="6">The sequence shown here is derived from an EMBL/GenBank/DDBJ whole genome shotgun (WGS) entry which is preliminary data.</text>
</comment>
<evidence type="ECO:0000256" key="2">
    <source>
        <dbReference type="ARBA" id="ARBA00022771"/>
    </source>
</evidence>
<dbReference type="EMBL" id="JAACJN010000001">
    <property type="protein sequence ID" value="KAF5393576.1"/>
    <property type="molecule type" value="Genomic_DNA"/>
</dbReference>
<dbReference type="Gene3D" id="3.30.40.10">
    <property type="entry name" value="Zinc/RING finger domain, C3HC4 (zinc finger)"/>
    <property type="match status" value="1"/>
</dbReference>
<keyword evidence="2 4" id="KW-0863">Zinc-finger</keyword>
<evidence type="ECO:0000256" key="1">
    <source>
        <dbReference type="ARBA" id="ARBA00022723"/>
    </source>
</evidence>
<organism evidence="6 7">
    <name type="scientific">Collybiopsis confluens</name>
    <dbReference type="NCBI Taxonomy" id="2823264"/>
    <lineage>
        <taxon>Eukaryota</taxon>
        <taxon>Fungi</taxon>
        <taxon>Dikarya</taxon>
        <taxon>Basidiomycota</taxon>
        <taxon>Agaricomycotina</taxon>
        <taxon>Agaricomycetes</taxon>
        <taxon>Agaricomycetidae</taxon>
        <taxon>Agaricales</taxon>
        <taxon>Marasmiineae</taxon>
        <taxon>Omphalotaceae</taxon>
        <taxon>Collybiopsis</taxon>
    </lineage>
</organism>
<reference evidence="6 7" key="1">
    <citation type="journal article" date="2020" name="ISME J.">
        <title>Uncovering the hidden diversity of litter-decomposition mechanisms in mushroom-forming fungi.</title>
        <authorList>
            <person name="Floudas D."/>
            <person name="Bentzer J."/>
            <person name="Ahren D."/>
            <person name="Johansson T."/>
            <person name="Persson P."/>
            <person name="Tunlid A."/>
        </authorList>
    </citation>
    <scope>NUCLEOTIDE SEQUENCE [LARGE SCALE GENOMIC DNA]</scope>
    <source>
        <strain evidence="6 7">CBS 406.79</strain>
    </source>
</reference>